<dbReference type="AlphaFoldDB" id="A0A934IEW9"/>
<dbReference type="PANTHER" id="PTHR30461:SF23">
    <property type="entry name" value="DNA RECOMBINASE-RELATED"/>
    <property type="match status" value="1"/>
</dbReference>
<dbReference type="RefSeq" id="WP_198917552.1">
    <property type="nucleotide sequence ID" value="NZ_JAEKPD010000023.1"/>
</dbReference>
<dbReference type="InterPro" id="IPR050639">
    <property type="entry name" value="SSR_resolvase"/>
</dbReference>
<dbReference type="GO" id="GO:0003677">
    <property type="term" value="F:DNA binding"/>
    <property type="evidence" value="ECO:0007669"/>
    <property type="project" value="InterPro"/>
</dbReference>
<dbReference type="SUPFAM" id="SSF53041">
    <property type="entry name" value="Resolvase-like"/>
    <property type="match status" value="1"/>
</dbReference>
<protein>
    <submittedName>
        <fullName evidence="2">Recombinase family protein</fullName>
    </submittedName>
</protein>
<dbReference type="GO" id="GO:0000150">
    <property type="term" value="F:DNA strand exchange activity"/>
    <property type="evidence" value="ECO:0007669"/>
    <property type="project" value="InterPro"/>
</dbReference>
<feature type="domain" description="Resolvase/invertase-type recombinase catalytic" evidence="1">
    <location>
        <begin position="7"/>
        <end position="131"/>
    </location>
</feature>
<reference evidence="2" key="1">
    <citation type="submission" date="2020-12" db="EMBL/GenBank/DDBJ databases">
        <title>Bacterial taxonomy.</title>
        <authorList>
            <person name="Pan X."/>
        </authorList>
    </citation>
    <scope>NUCLEOTIDE SEQUENCE</scope>
    <source>
        <strain evidence="2">KCTC 52957</strain>
    </source>
</reference>
<organism evidence="2 3">
    <name type="scientific">Palleronia pontilimi</name>
    <dbReference type="NCBI Taxonomy" id="1964209"/>
    <lineage>
        <taxon>Bacteria</taxon>
        <taxon>Pseudomonadati</taxon>
        <taxon>Pseudomonadota</taxon>
        <taxon>Alphaproteobacteria</taxon>
        <taxon>Rhodobacterales</taxon>
        <taxon>Roseobacteraceae</taxon>
        <taxon>Palleronia</taxon>
    </lineage>
</organism>
<dbReference type="Pfam" id="PF00239">
    <property type="entry name" value="Resolvase"/>
    <property type="match status" value="1"/>
</dbReference>
<dbReference type="InterPro" id="IPR036162">
    <property type="entry name" value="Resolvase-like_N_sf"/>
</dbReference>
<dbReference type="CDD" id="cd00338">
    <property type="entry name" value="Ser_Recombinase"/>
    <property type="match status" value="1"/>
</dbReference>
<dbReference type="Proteomes" id="UP000642488">
    <property type="component" value="Unassembled WGS sequence"/>
</dbReference>
<dbReference type="EMBL" id="JAEKPD010000023">
    <property type="protein sequence ID" value="MBJ3764376.1"/>
    <property type="molecule type" value="Genomic_DNA"/>
</dbReference>
<comment type="caution">
    <text evidence="2">The sequence shown here is derived from an EMBL/GenBank/DDBJ whole genome shotgun (WGS) entry which is preliminary data.</text>
</comment>
<dbReference type="Gene3D" id="3.40.50.1390">
    <property type="entry name" value="Resolvase, N-terminal catalytic domain"/>
    <property type="match status" value="1"/>
</dbReference>
<sequence>MTDQTIAALYLRSATSNDAAIAEQRRYCTEHAAAQGWRIGEVFVDNGASVVRDRPGLAALRDCIKQGRAQIALAANPASIARDPEMLSDFSQFCETNGARIAYVDAPGDFAPLMGRLLQEQRDAAQKRNNIEARE</sequence>
<dbReference type="SMART" id="SM00857">
    <property type="entry name" value="Resolvase"/>
    <property type="match status" value="1"/>
</dbReference>
<keyword evidence="3" id="KW-1185">Reference proteome</keyword>
<evidence type="ECO:0000313" key="2">
    <source>
        <dbReference type="EMBL" id="MBJ3764376.1"/>
    </source>
</evidence>
<dbReference type="PANTHER" id="PTHR30461">
    <property type="entry name" value="DNA-INVERTASE FROM LAMBDOID PROPHAGE"/>
    <property type="match status" value="1"/>
</dbReference>
<evidence type="ECO:0000259" key="1">
    <source>
        <dbReference type="SMART" id="SM00857"/>
    </source>
</evidence>
<accession>A0A934IEW9</accession>
<gene>
    <name evidence="2" type="ORF">ILP92_16670</name>
</gene>
<name>A0A934IEW9_9RHOB</name>
<evidence type="ECO:0000313" key="3">
    <source>
        <dbReference type="Proteomes" id="UP000642488"/>
    </source>
</evidence>
<proteinExistence type="predicted"/>
<dbReference type="InterPro" id="IPR006119">
    <property type="entry name" value="Resolv_N"/>
</dbReference>